<reference evidence="2" key="1">
    <citation type="submission" date="2016-11" db="UniProtKB">
        <authorList>
            <consortium name="WormBaseParasite"/>
        </authorList>
    </citation>
    <scope>IDENTIFICATION</scope>
</reference>
<proteinExistence type="predicted"/>
<sequence length="248" mass="28357">MSSGTTEEVVKIPIITVPQVLKTKIQIGTRLWDSSYHRDSGQHYSQTFLVPNLFDKCDFIGASIIFFLIVRNWAPIVSESWFKLQGVKGEDEINEKVAKIISENVNLFKLISGYATYHIGNKAIVELYCEVEDMGKRADIHSKFECDDILTVYILPIEESHSVTHPGKEFPKVKRSHAQSYQLSRKVSGQEAKEKIIDWLDEVGTHHNTISEKFPGNINFTGGHKIKRSDGRSATIVWDQWYLFMLTH</sequence>
<name>A0A1I7TB92_9PELO</name>
<evidence type="ECO:0000313" key="1">
    <source>
        <dbReference type="Proteomes" id="UP000095282"/>
    </source>
</evidence>
<dbReference type="eggNOG" id="KOG1485">
    <property type="taxonomic scope" value="Eukaryota"/>
</dbReference>
<dbReference type="Proteomes" id="UP000095282">
    <property type="component" value="Unplaced"/>
</dbReference>
<dbReference type="WBParaSite" id="Csp11.Scaffold570.g4242.t1">
    <property type="protein sequence ID" value="Csp11.Scaffold570.g4242.t1"/>
    <property type="gene ID" value="Csp11.Scaffold570.g4242"/>
</dbReference>
<accession>A0A1I7TB92</accession>
<dbReference type="AlphaFoldDB" id="A0A1I7TB92"/>
<evidence type="ECO:0000313" key="2">
    <source>
        <dbReference type="WBParaSite" id="Csp11.Scaffold570.g4242.t1"/>
    </source>
</evidence>
<keyword evidence="1" id="KW-1185">Reference proteome</keyword>
<organism evidence="1 2">
    <name type="scientific">Caenorhabditis tropicalis</name>
    <dbReference type="NCBI Taxonomy" id="1561998"/>
    <lineage>
        <taxon>Eukaryota</taxon>
        <taxon>Metazoa</taxon>
        <taxon>Ecdysozoa</taxon>
        <taxon>Nematoda</taxon>
        <taxon>Chromadorea</taxon>
        <taxon>Rhabditida</taxon>
        <taxon>Rhabditina</taxon>
        <taxon>Rhabditomorpha</taxon>
        <taxon>Rhabditoidea</taxon>
        <taxon>Rhabditidae</taxon>
        <taxon>Peloderinae</taxon>
        <taxon>Caenorhabditis</taxon>
    </lineage>
</organism>
<protein>
    <submittedName>
        <fullName evidence="2">Coproporphyrinogen oxidase</fullName>
    </submittedName>
</protein>